<proteinExistence type="predicted"/>
<reference evidence="1 2" key="1">
    <citation type="journal article" date="2013" name="Front. Microbiol.">
        <title>Comparative genomic analyses of the cyanobacterium, Lyngbya aestuarii BL J, a powerful hydrogen producer.</title>
        <authorList>
            <person name="Kothari A."/>
            <person name="Vaughn M."/>
            <person name="Garcia-Pichel F."/>
        </authorList>
    </citation>
    <scope>NUCLEOTIDE SEQUENCE [LARGE SCALE GENOMIC DNA]</scope>
    <source>
        <strain evidence="1 2">BL J</strain>
    </source>
</reference>
<dbReference type="AlphaFoldDB" id="U7QHT8"/>
<organism evidence="1 2">
    <name type="scientific">Lyngbya aestuarii BL J</name>
    <dbReference type="NCBI Taxonomy" id="1348334"/>
    <lineage>
        <taxon>Bacteria</taxon>
        <taxon>Bacillati</taxon>
        <taxon>Cyanobacteriota</taxon>
        <taxon>Cyanophyceae</taxon>
        <taxon>Oscillatoriophycideae</taxon>
        <taxon>Oscillatoriales</taxon>
        <taxon>Microcoleaceae</taxon>
        <taxon>Lyngbya</taxon>
    </lineage>
</organism>
<keyword evidence="2" id="KW-1185">Reference proteome</keyword>
<evidence type="ECO:0008006" key="3">
    <source>
        <dbReference type="Google" id="ProtNLM"/>
    </source>
</evidence>
<dbReference type="InterPro" id="IPR053201">
    <property type="entry name" value="Flavunoidine_N-MTase"/>
</dbReference>
<gene>
    <name evidence="1" type="ORF">M595_2484</name>
</gene>
<evidence type="ECO:0000313" key="2">
    <source>
        <dbReference type="Proteomes" id="UP000017127"/>
    </source>
</evidence>
<dbReference type="SUPFAM" id="SSF82199">
    <property type="entry name" value="SET domain"/>
    <property type="match status" value="1"/>
</dbReference>
<accession>U7QHT8</accession>
<evidence type="ECO:0000313" key="1">
    <source>
        <dbReference type="EMBL" id="ERT07529.1"/>
    </source>
</evidence>
<dbReference type="Proteomes" id="UP000017127">
    <property type="component" value="Unassembled WGS sequence"/>
</dbReference>
<dbReference type="Gene3D" id="2.170.270.10">
    <property type="entry name" value="SET domain"/>
    <property type="match status" value="1"/>
</dbReference>
<name>U7QHT8_9CYAN</name>
<dbReference type="EMBL" id="AUZM01000020">
    <property type="protein sequence ID" value="ERT07529.1"/>
    <property type="molecule type" value="Genomic_DNA"/>
</dbReference>
<protein>
    <recommendedName>
        <fullName evidence="3">Post-SET domain-containing protein</fullName>
    </recommendedName>
</protein>
<comment type="caution">
    <text evidence="1">The sequence shown here is derived from an EMBL/GenBank/DDBJ whole genome shotgun (WGS) entry which is preliminary data.</text>
</comment>
<dbReference type="InterPro" id="IPR046341">
    <property type="entry name" value="SET_dom_sf"/>
</dbReference>
<dbReference type="PANTHER" id="PTHR12350:SF19">
    <property type="entry name" value="SET DOMAIN-CONTAINING PROTEIN"/>
    <property type="match status" value="1"/>
</dbReference>
<sequence>MVIALGNIEIGEEFTFFYPSTEWSMDRGFDCICQSENCLEYIQGASHLPPNVLKKYKLSQYIQQKLKKDDDKNAL</sequence>
<dbReference type="PANTHER" id="PTHR12350">
    <property type="entry name" value="HISTONE-LYSINE N-METHYLTRANSFERASE-RELATED"/>
    <property type="match status" value="1"/>
</dbReference>